<protein>
    <submittedName>
        <fullName evidence="2">Uncharacterized protein DUF4169</fullName>
    </submittedName>
</protein>
<accession>A0A2N0I155</accession>
<dbReference type="AlphaFoldDB" id="A0A2N0I155"/>
<dbReference type="EMBL" id="PHUF01000002">
    <property type="protein sequence ID" value="PKB24925.1"/>
    <property type="molecule type" value="Genomic_DNA"/>
</dbReference>
<evidence type="ECO:0000313" key="3">
    <source>
        <dbReference type="Proteomes" id="UP000232587"/>
    </source>
</evidence>
<dbReference type="Pfam" id="PF13770">
    <property type="entry name" value="DUF4169"/>
    <property type="match status" value="1"/>
</dbReference>
<comment type="caution">
    <text evidence="2">The sequence shown here is derived from an EMBL/GenBank/DDBJ whole genome shotgun (WGS) entry which is preliminary data.</text>
</comment>
<reference evidence="2 3" key="1">
    <citation type="submission" date="2017-11" db="EMBL/GenBank/DDBJ databases">
        <title>Genomic Encyclopedia of Type Strains, Phase III (KMG-III): the genomes of soil and plant-associated and newly described type strains.</title>
        <authorList>
            <person name="Whitman W."/>
        </authorList>
    </citation>
    <scope>NUCLEOTIDE SEQUENCE [LARGE SCALE GENOMIC DNA]</scope>
    <source>
        <strain evidence="2 3">CGMCC 1.12274</strain>
    </source>
</reference>
<feature type="compositionally biased region" description="Basic and acidic residues" evidence="1">
    <location>
        <begin position="33"/>
        <end position="59"/>
    </location>
</feature>
<evidence type="ECO:0000256" key="1">
    <source>
        <dbReference type="SAM" id="MobiDB-lite"/>
    </source>
</evidence>
<sequence length="59" mass="6600">MAEIVNLRLVRKARARGAAADKAAQNRALHGLTKAERTRQKTEAERAARMLDGARREED</sequence>
<feature type="compositionally biased region" description="Low complexity" evidence="1">
    <location>
        <begin position="16"/>
        <end position="28"/>
    </location>
</feature>
<organism evidence="2 3">
    <name type="scientific">Novosphingobium kunmingense</name>
    <dbReference type="NCBI Taxonomy" id="1211806"/>
    <lineage>
        <taxon>Bacteria</taxon>
        <taxon>Pseudomonadati</taxon>
        <taxon>Pseudomonadota</taxon>
        <taxon>Alphaproteobacteria</taxon>
        <taxon>Sphingomonadales</taxon>
        <taxon>Sphingomonadaceae</taxon>
        <taxon>Novosphingobium</taxon>
    </lineage>
</organism>
<dbReference type="RefSeq" id="WP_100865428.1">
    <property type="nucleotide sequence ID" value="NZ_PHUF01000002.1"/>
</dbReference>
<name>A0A2N0I155_9SPHN</name>
<dbReference type="Proteomes" id="UP000232587">
    <property type="component" value="Unassembled WGS sequence"/>
</dbReference>
<evidence type="ECO:0000313" key="2">
    <source>
        <dbReference type="EMBL" id="PKB24925.1"/>
    </source>
</evidence>
<gene>
    <name evidence="2" type="ORF">B0I00_0104</name>
</gene>
<feature type="region of interest" description="Disordered" evidence="1">
    <location>
        <begin position="16"/>
        <end position="59"/>
    </location>
</feature>
<proteinExistence type="predicted"/>
<keyword evidence="3" id="KW-1185">Reference proteome</keyword>
<dbReference type="InterPro" id="IPR025227">
    <property type="entry name" value="DUF4169"/>
</dbReference>
<dbReference type="OrthoDB" id="7173889at2"/>